<dbReference type="KEGG" id="alq:C7Y71_000820"/>
<dbReference type="GO" id="GO:0003697">
    <property type="term" value="F:single-stranded DNA binding"/>
    <property type="evidence" value="ECO:0007669"/>
    <property type="project" value="UniProtKB-UniRule"/>
</dbReference>
<evidence type="ECO:0000256" key="1">
    <source>
        <dbReference type="ARBA" id="ARBA00023125"/>
    </source>
</evidence>
<comment type="caution">
    <text evidence="2">Lacks conserved residue(s) required for the propagation of feature annotation.</text>
</comment>
<dbReference type="Proteomes" id="UP000249375">
    <property type="component" value="Chromosome"/>
</dbReference>
<dbReference type="Pfam" id="PF00436">
    <property type="entry name" value="SSB"/>
    <property type="match status" value="1"/>
</dbReference>
<comment type="subunit">
    <text evidence="2">Homotetramer.</text>
</comment>
<dbReference type="GO" id="GO:0009295">
    <property type="term" value="C:nucleoid"/>
    <property type="evidence" value="ECO:0007669"/>
    <property type="project" value="TreeGrafter"/>
</dbReference>
<dbReference type="SUPFAM" id="SSF50249">
    <property type="entry name" value="Nucleic acid-binding proteins"/>
    <property type="match status" value="1"/>
</dbReference>
<feature type="compositionally biased region" description="Basic and acidic residues" evidence="4">
    <location>
        <begin position="133"/>
        <end position="142"/>
    </location>
</feature>
<dbReference type="CDD" id="cd04496">
    <property type="entry name" value="SSB_OBF"/>
    <property type="match status" value="1"/>
</dbReference>
<dbReference type="PIRSF" id="PIRSF002070">
    <property type="entry name" value="SSB"/>
    <property type="match status" value="1"/>
</dbReference>
<dbReference type="PANTHER" id="PTHR10302:SF27">
    <property type="entry name" value="SINGLE-STRANDED DNA-BINDING PROTEIN"/>
    <property type="match status" value="1"/>
</dbReference>
<dbReference type="InterPro" id="IPR012340">
    <property type="entry name" value="NA-bd_OB-fold"/>
</dbReference>
<dbReference type="EMBL" id="CP033459">
    <property type="protein sequence ID" value="QFQ11683.1"/>
    <property type="molecule type" value="Genomic_DNA"/>
</dbReference>
<evidence type="ECO:0000313" key="6">
    <source>
        <dbReference type="Proteomes" id="UP000249375"/>
    </source>
</evidence>
<dbReference type="InterPro" id="IPR011344">
    <property type="entry name" value="ssDNA-bd"/>
</dbReference>
<evidence type="ECO:0000256" key="2">
    <source>
        <dbReference type="HAMAP-Rule" id="MF_00984"/>
    </source>
</evidence>
<dbReference type="PANTHER" id="PTHR10302">
    <property type="entry name" value="SINGLE-STRANDED DNA-BINDING PROTEIN"/>
    <property type="match status" value="1"/>
</dbReference>
<reference evidence="5 6" key="1">
    <citation type="submission" date="2018-11" db="EMBL/GenBank/DDBJ databases">
        <authorList>
            <person name="Na S.W."/>
            <person name="Baik M."/>
        </authorList>
    </citation>
    <scope>NUCLEOTIDE SEQUENCE [LARGE SCALE GENOMIC DNA]</scope>
    <source>
        <strain evidence="5 6">E39</strain>
    </source>
</reference>
<dbReference type="GO" id="GO:0006260">
    <property type="term" value="P:DNA replication"/>
    <property type="evidence" value="ECO:0007669"/>
    <property type="project" value="InterPro"/>
</dbReference>
<keyword evidence="6" id="KW-1185">Reference proteome</keyword>
<sequence>MSLNRVMLIGNVGKDPEIRYIDSGVPTATFNLATTTRAYRLQNGTEVPQRTEWHRIYLWRKLAEVTERYVHKGDKVYVEGELRTRTYTDRKGVTHTVTEVWANMLELMSPRKDMITESEKTNETPNDNVFGQDGDKNEPFPF</sequence>
<dbReference type="NCBIfam" id="TIGR00621">
    <property type="entry name" value="ssb"/>
    <property type="match status" value="1"/>
</dbReference>
<accession>A0A5P8E3W2</accession>
<dbReference type="PROSITE" id="PS50935">
    <property type="entry name" value="SSB"/>
    <property type="match status" value="1"/>
</dbReference>
<dbReference type="Gene3D" id="2.40.50.140">
    <property type="entry name" value="Nucleic acid-binding proteins"/>
    <property type="match status" value="1"/>
</dbReference>
<dbReference type="OrthoDB" id="9809878at2"/>
<feature type="region of interest" description="Disordered" evidence="4">
    <location>
        <begin position="117"/>
        <end position="142"/>
    </location>
</feature>
<dbReference type="InterPro" id="IPR000424">
    <property type="entry name" value="Primosome_PriB/ssb"/>
</dbReference>
<keyword evidence="1 2" id="KW-0238">DNA-binding</keyword>
<evidence type="ECO:0000256" key="4">
    <source>
        <dbReference type="SAM" id="MobiDB-lite"/>
    </source>
</evidence>
<protein>
    <recommendedName>
        <fullName evidence="2 3">Single-stranded DNA-binding protein</fullName>
        <shortName evidence="2">SSB</shortName>
    </recommendedName>
</protein>
<evidence type="ECO:0000313" key="5">
    <source>
        <dbReference type="EMBL" id="QFQ11683.1"/>
    </source>
</evidence>
<evidence type="ECO:0000256" key="3">
    <source>
        <dbReference type="PIRNR" id="PIRNR002070"/>
    </source>
</evidence>
<gene>
    <name evidence="5" type="primary">ssb</name>
    <name evidence="5" type="ORF">C7Y71_000820</name>
</gene>
<dbReference type="RefSeq" id="WP_111898746.1">
    <property type="nucleotide sequence ID" value="NZ_CP033459.1"/>
</dbReference>
<name>A0A5P8E3W2_9BACT</name>
<proteinExistence type="inferred from homology"/>
<organism evidence="5 6">
    <name type="scientific">Pseudoprevotella muciniphila</name>
    <dbReference type="NCBI Taxonomy" id="2133944"/>
    <lineage>
        <taxon>Bacteria</taxon>
        <taxon>Pseudomonadati</taxon>
        <taxon>Bacteroidota</taxon>
        <taxon>Bacteroidia</taxon>
        <taxon>Bacteroidales</taxon>
        <taxon>Prevotellaceae</taxon>
        <taxon>Pseudoprevotella</taxon>
    </lineage>
</organism>
<dbReference type="HAMAP" id="MF_00984">
    <property type="entry name" value="SSB"/>
    <property type="match status" value="1"/>
</dbReference>
<dbReference type="AlphaFoldDB" id="A0A5P8E3W2"/>